<dbReference type="AlphaFoldDB" id="A0AAW9KAJ8"/>
<name>A0AAW9KAJ8_CARML</name>
<feature type="signal peptide" evidence="2">
    <location>
        <begin position="1"/>
        <end position="26"/>
    </location>
</feature>
<evidence type="ECO:0000313" key="5">
    <source>
        <dbReference type="Proteomes" id="UP001290462"/>
    </source>
</evidence>
<sequence>MKKLMIGYITLVAVTSVAIGGNHAQAAVSSQGKSDTKIKFVAGDDVVTPPVNPKDPDTEAPNPVDPTDPDNPGTGEKGPLSVDYISNLKFGQHKISGKTITYNALNEDPFVQVTDLRGAGNGWSLSAKMSPFKSATNQELRGATLSMKNGVLKPGSSTNVSAPPIKSDVVFNNGESKLVMNAKDKGGRGTWLTVWSGNNQANESVQLNVLAGTPEANTDYTSSITWTLEDAPK</sequence>
<evidence type="ECO:0000256" key="1">
    <source>
        <dbReference type="SAM" id="MobiDB-lite"/>
    </source>
</evidence>
<dbReference type="Pfam" id="PF13731">
    <property type="entry name" value="WxL"/>
    <property type="match status" value="1"/>
</dbReference>
<feature type="region of interest" description="Disordered" evidence="1">
    <location>
        <begin position="43"/>
        <end position="80"/>
    </location>
</feature>
<proteinExistence type="predicted"/>
<organism evidence="4 5">
    <name type="scientific">Carnobacterium maltaromaticum</name>
    <name type="common">Carnobacterium piscicola</name>
    <dbReference type="NCBI Taxonomy" id="2751"/>
    <lineage>
        <taxon>Bacteria</taxon>
        <taxon>Bacillati</taxon>
        <taxon>Bacillota</taxon>
        <taxon>Bacilli</taxon>
        <taxon>Lactobacillales</taxon>
        <taxon>Carnobacteriaceae</taxon>
        <taxon>Carnobacterium</taxon>
    </lineage>
</organism>
<dbReference type="InterPro" id="IPR027994">
    <property type="entry name" value="WxL_dom"/>
</dbReference>
<feature type="domain" description="WxL" evidence="3">
    <location>
        <begin position="29"/>
        <end position="232"/>
    </location>
</feature>
<evidence type="ECO:0000313" key="4">
    <source>
        <dbReference type="EMBL" id="MDZ5759223.1"/>
    </source>
</evidence>
<comment type="caution">
    <text evidence="4">The sequence shown here is derived from an EMBL/GenBank/DDBJ whole genome shotgun (WGS) entry which is preliminary data.</text>
</comment>
<dbReference type="Proteomes" id="UP001290462">
    <property type="component" value="Unassembled WGS sequence"/>
</dbReference>
<feature type="chain" id="PRO_5043959366" evidence="2">
    <location>
        <begin position="27"/>
        <end position="233"/>
    </location>
</feature>
<keyword evidence="2" id="KW-0732">Signal</keyword>
<reference evidence="4" key="1">
    <citation type="submission" date="2023-08" db="EMBL/GenBank/DDBJ databases">
        <title>Genomic characterization of piscicolin 126 produced by Carnobacterium maltaromaticum CM22 strain isolated from salmon (Salmo salar).</title>
        <authorList>
            <person name="Gonzalez-Gragera E."/>
            <person name="Garcia-Lopez J.D."/>
            <person name="Teso-Perez C."/>
            <person name="Gimenez-Hernandez I."/>
            <person name="Peralta-Sanchez J.M."/>
            <person name="Valdivia E."/>
            <person name="Montalban-Lopez M."/>
            <person name="Martin-Platero A.M."/>
            <person name="Banos A."/>
            <person name="Martinez-Bueno M."/>
        </authorList>
    </citation>
    <scope>NUCLEOTIDE SEQUENCE</scope>
    <source>
        <strain evidence="4">CM22</strain>
    </source>
</reference>
<evidence type="ECO:0000256" key="2">
    <source>
        <dbReference type="SAM" id="SignalP"/>
    </source>
</evidence>
<gene>
    <name evidence="4" type="ORF">RAK27_11180</name>
</gene>
<accession>A0AAW9KAJ8</accession>
<protein>
    <submittedName>
        <fullName evidence="4">WxL domain-containing protein</fullName>
    </submittedName>
</protein>
<dbReference type="EMBL" id="JAVBVO010000003">
    <property type="protein sequence ID" value="MDZ5759223.1"/>
    <property type="molecule type" value="Genomic_DNA"/>
</dbReference>
<evidence type="ECO:0000259" key="3">
    <source>
        <dbReference type="Pfam" id="PF13731"/>
    </source>
</evidence>
<dbReference type="RefSeq" id="WP_201730615.1">
    <property type="nucleotide sequence ID" value="NZ_CAJGUR010000012.1"/>
</dbReference>